<dbReference type="AlphaFoldDB" id="A0AAD4KGH9"/>
<dbReference type="Proteomes" id="UP001201262">
    <property type="component" value="Unassembled WGS sequence"/>
</dbReference>
<proteinExistence type="predicted"/>
<name>A0AAD4KGH9_9EURO</name>
<keyword evidence="1" id="KW-0732">Signal</keyword>
<dbReference type="GeneID" id="70244791"/>
<evidence type="ECO:0000313" key="2">
    <source>
        <dbReference type="EMBL" id="KAH8691589.1"/>
    </source>
</evidence>
<comment type="caution">
    <text evidence="2">The sequence shown here is derived from an EMBL/GenBank/DDBJ whole genome shotgun (WGS) entry which is preliminary data.</text>
</comment>
<gene>
    <name evidence="2" type="ORF">BGW36DRAFT_363915</name>
</gene>
<dbReference type="RefSeq" id="XP_046067681.1">
    <property type="nucleotide sequence ID" value="XM_046214504.1"/>
</dbReference>
<dbReference type="Pfam" id="PF14269">
    <property type="entry name" value="Arylsulfotran_2"/>
    <property type="match status" value="1"/>
</dbReference>
<feature type="chain" id="PRO_5041933290" evidence="1">
    <location>
        <begin position="20"/>
        <end position="533"/>
    </location>
</feature>
<protein>
    <submittedName>
        <fullName evidence="2">ASST-domain-containing protein</fullName>
    </submittedName>
</protein>
<dbReference type="InterPro" id="IPR039535">
    <property type="entry name" value="ASST-like"/>
</dbReference>
<dbReference type="EMBL" id="JAJTJA010000012">
    <property type="protein sequence ID" value="KAH8691589.1"/>
    <property type="molecule type" value="Genomic_DNA"/>
</dbReference>
<dbReference type="InterPro" id="IPR053143">
    <property type="entry name" value="Arylsulfate_ST"/>
</dbReference>
<reference evidence="2" key="1">
    <citation type="submission" date="2021-12" db="EMBL/GenBank/DDBJ databases">
        <title>Convergent genome expansion in fungi linked to evolution of root-endophyte symbiosis.</title>
        <authorList>
            <consortium name="DOE Joint Genome Institute"/>
            <person name="Ke Y.-H."/>
            <person name="Bonito G."/>
            <person name="Liao H.-L."/>
            <person name="Looney B."/>
            <person name="Rojas-Flechas A."/>
            <person name="Nash J."/>
            <person name="Hameed K."/>
            <person name="Schadt C."/>
            <person name="Martin F."/>
            <person name="Crous P.W."/>
            <person name="Miettinen O."/>
            <person name="Magnuson J.K."/>
            <person name="Labbe J."/>
            <person name="Jacobson D."/>
            <person name="Doktycz M.J."/>
            <person name="Veneault-Fourrey C."/>
            <person name="Kuo A."/>
            <person name="Mondo S."/>
            <person name="Calhoun S."/>
            <person name="Riley R."/>
            <person name="Ohm R."/>
            <person name="LaButti K."/>
            <person name="Andreopoulos B."/>
            <person name="Pangilinan J."/>
            <person name="Nolan M."/>
            <person name="Tritt A."/>
            <person name="Clum A."/>
            <person name="Lipzen A."/>
            <person name="Daum C."/>
            <person name="Barry K."/>
            <person name="Grigoriev I.V."/>
            <person name="Vilgalys R."/>
        </authorList>
    </citation>
    <scope>NUCLEOTIDE SEQUENCE</scope>
    <source>
        <strain evidence="2">PMI_201</strain>
    </source>
</reference>
<evidence type="ECO:0000256" key="1">
    <source>
        <dbReference type="SAM" id="SignalP"/>
    </source>
</evidence>
<accession>A0AAD4KGH9</accession>
<sequence length="533" mass="59824">MFLLTFFLSLVLGLRTVHAGTDLAWKDDTDLTSFITRPEIKSPLYDVKIHNPNGIEEGYWFVAPYVKIHQEKFPERYYQTCQTGPHIYDAQGELVWSGACMVNNRDTNDFRVVKYNDTTYLSAILHPLGSDFKGHGIIMNTSFSTVKSIYNPVTITNFNMHELNIVDQGTKALHIVAKPDLADVSALGTGLQAGWVANNGFREVDIGTGETTFEWWALDHVPLTESSVNITNLEGPHPSAWNFFHSNSVDKNADGDYLVSSRYTDCIYKISGKDGHVIWRLGGKDSSFILEGFNFSKQHDARFLHENSTHTVLSFLDNAADPFSETSDYSSALIVSLDTSATPMTARVTQRWERPDRQLSRLRGNFQLLPSGNAFICWSGNSYISEHSPDGEVLFEAKFTSHRSVSYRAYKFNFTSTPLEPPTLKAFGYGESPATSTTVLYVSWNGATEVKSWNFYRAEDSTLIGSKSKTGFETTYHSQGYQKEVYAEALAADGRVIGTSSIESTVLPAHWTSEGTKASEDQRTHHEWYKQEL</sequence>
<evidence type="ECO:0000313" key="3">
    <source>
        <dbReference type="Proteomes" id="UP001201262"/>
    </source>
</evidence>
<dbReference type="PANTHER" id="PTHR35340">
    <property type="entry name" value="PQQ ENZYME REPEAT PROTEIN-RELATED"/>
    <property type="match status" value="1"/>
</dbReference>
<organism evidence="2 3">
    <name type="scientific">Talaromyces proteolyticus</name>
    <dbReference type="NCBI Taxonomy" id="1131652"/>
    <lineage>
        <taxon>Eukaryota</taxon>
        <taxon>Fungi</taxon>
        <taxon>Dikarya</taxon>
        <taxon>Ascomycota</taxon>
        <taxon>Pezizomycotina</taxon>
        <taxon>Eurotiomycetes</taxon>
        <taxon>Eurotiomycetidae</taxon>
        <taxon>Eurotiales</taxon>
        <taxon>Trichocomaceae</taxon>
        <taxon>Talaromyces</taxon>
        <taxon>Talaromyces sect. Bacilispori</taxon>
    </lineage>
</organism>
<keyword evidence="3" id="KW-1185">Reference proteome</keyword>
<feature type="signal peptide" evidence="1">
    <location>
        <begin position="1"/>
        <end position="19"/>
    </location>
</feature>
<dbReference type="PANTHER" id="PTHR35340:SF8">
    <property type="entry name" value="ASST-DOMAIN-CONTAINING PROTEIN"/>
    <property type="match status" value="1"/>
</dbReference>